<dbReference type="GO" id="GO:0006351">
    <property type="term" value="P:DNA-templated transcription"/>
    <property type="evidence" value="ECO:0007669"/>
    <property type="project" value="InterPro"/>
</dbReference>
<dbReference type="CDD" id="cd12148">
    <property type="entry name" value="fungal_TF_MHR"/>
    <property type="match status" value="1"/>
</dbReference>
<dbReference type="GO" id="GO:0008270">
    <property type="term" value="F:zinc ion binding"/>
    <property type="evidence" value="ECO:0007669"/>
    <property type="project" value="InterPro"/>
</dbReference>
<reference evidence="9" key="1">
    <citation type="submission" date="2022-10" db="EMBL/GenBank/DDBJ databases">
        <title>Determination and structural analysis of whole genome sequence of Sarocladium strictum F4-1.</title>
        <authorList>
            <person name="Hu L."/>
            <person name="Jiang Y."/>
        </authorList>
    </citation>
    <scope>NUCLEOTIDE SEQUENCE</scope>
    <source>
        <strain evidence="9">F4-1</strain>
    </source>
</reference>
<feature type="compositionally biased region" description="Polar residues" evidence="7">
    <location>
        <begin position="183"/>
        <end position="194"/>
    </location>
</feature>
<evidence type="ECO:0000256" key="6">
    <source>
        <dbReference type="ARBA" id="ARBA00023242"/>
    </source>
</evidence>
<keyword evidence="2" id="KW-0862">Zinc</keyword>
<gene>
    <name evidence="9" type="ORF">NLU13_3536</name>
</gene>
<dbReference type="Pfam" id="PF00172">
    <property type="entry name" value="Zn_clus"/>
    <property type="match status" value="1"/>
</dbReference>
<keyword evidence="5" id="KW-0804">Transcription</keyword>
<keyword evidence="10" id="KW-1185">Reference proteome</keyword>
<feature type="region of interest" description="Disordered" evidence="7">
    <location>
        <begin position="64"/>
        <end position="124"/>
    </location>
</feature>
<name>A0AA39GM69_SARSR</name>
<dbReference type="InterPro" id="IPR007219">
    <property type="entry name" value="XnlR_reg_dom"/>
</dbReference>
<dbReference type="InterPro" id="IPR036864">
    <property type="entry name" value="Zn2-C6_fun-type_DNA-bd_sf"/>
</dbReference>
<dbReference type="Gene3D" id="4.10.240.10">
    <property type="entry name" value="Zn(2)-C6 fungal-type DNA-binding domain"/>
    <property type="match status" value="1"/>
</dbReference>
<keyword evidence="3" id="KW-0805">Transcription regulation</keyword>
<dbReference type="SMART" id="SM00906">
    <property type="entry name" value="Fungal_trans"/>
    <property type="match status" value="1"/>
</dbReference>
<evidence type="ECO:0000313" key="10">
    <source>
        <dbReference type="Proteomes" id="UP001175261"/>
    </source>
</evidence>
<evidence type="ECO:0000256" key="2">
    <source>
        <dbReference type="ARBA" id="ARBA00022833"/>
    </source>
</evidence>
<evidence type="ECO:0000256" key="4">
    <source>
        <dbReference type="ARBA" id="ARBA00023125"/>
    </source>
</evidence>
<dbReference type="Proteomes" id="UP001175261">
    <property type="component" value="Unassembled WGS sequence"/>
</dbReference>
<dbReference type="Pfam" id="PF04082">
    <property type="entry name" value="Fungal_trans"/>
    <property type="match status" value="1"/>
</dbReference>
<dbReference type="InterPro" id="IPR001138">
    <property type="entry name" value="Zn2Cys6_DnaBD"/>
</dbReference>
<dbReference type="SMART" id="SM00066">
    <property type="entry name" value="GAL4"/>
    <property type="match status" value="1"/>
</dbReference>
<dbReference type="GO" id="GO:0000981">
    <property type="term" value="F:DNA-binding transcription factor activity, RNA polymerase II-specific"/>
    <property type="evidence" value="ECO:0007669"/>
    <property type="project" value="InterPro"/>
</dbReference>
<keyword evidence="4" id="KW-0238">DNA-binding</keyword>
<keyword evidence="6" id="KW-0539">Nucleus</keyword>
<evidence type="ECO:0000313" key="9">
    <source>
        <dbReference type="EMBL" id="KAK0389963.1"/>
    </source>
</evidence>
<evidence type="ECO:0000259" key="8">
    <source>
        <dbReference type="PROSITE" id="PS50048"/>
    </source>
</evidence>
<feature type="compositionally biased region" description="Low complexity" evidence="7">
    <location>
        <begin position="88"/>
        <end position="98"/>
    </location>
</feature>
<evidence type="ECO:0000256" key="3">
    <source>
        <dbReference type="ARBA" id="ARBA00023015"/>
    </source>
</evidence>
<evidence type="ECO:0000256" key="7">
    <source>
        <dbReference type="SAM" id="MobiDB-lite"/>
    </source>
</evidence>
<feature type="domain" description="Zn(2)-C6 fungal-type" evidence="8">
    <location>
        <begin position="30"/>
        <end position="64"/>
    </location>
</feature>
<keyword evidence="1" id="KW-0479">Metal-binding</keyword>
<organism evidence="9 10">
    <name type="scientific">Sarocladium strictum</name>
    <name type="common">Black bundle disease fungus</name>
    <name type="synonym">Acremonium strictum</name>
    <dbReference type="NCBI Taxonomy" id="5046"/>
    <lineage>
        <taxon>Eukaryota</taxon>
        <taxon>Fungi</taxon>
        <taxon>Dikarya</taxon>
        <taxon>Ascomycota</taxon>
        <taxon>Pezizomycotina</taxon>
        <taxon>Sordariomycetes</taxon>
        <taxon>Hypocreomycetidae</taxon>
        <taxon>Hypocreales</taxon>
        <taxon>Sarocladiaceae</taxon>
        <taxon>Sarocladium</taxon>
    </lineage>
</organism>
<dbReference type="PROSITE" id="PS50048">
    <property type="entry name" value="ZN2_CY6_FUNGAL_2"/>
    <property type="match status" value="1"/>
</dbReference>
<protein>
    <recommendedName>
        <fullName evidence="8">Zn(2)-C6 fungal-type domain-containing protein</fullName>
    </recommendedName>
</protein>
<feature type="region of interest" description="Disordered" evidence="7">
    <location>
        <begin position="1"/>
        <end position="31"/>
    </location>
</feature>
<accession>A0AA39GM69</accession>
<dbReference type="PANTHER" id="PTHR47171">
    <property type="entry name" value="FARA-RELATED"/>
    <property type="match status" value="1"/>
</dbReference>
<dbReference type="PANTHER" id="PTHR47171:SF1">
    <property type="entry name" value="ZN(II)2CYS6 TRANSCRIPTION FACTOR (EUROFUNG)"/>
    <property type="match status" value="1"/>
</dbReference>
<sequence length="717" mass="79461">MPNHHDLARQSGSVCGAPSGDPQPRKRRPACERCNKRRTRCDGSLVGIPCTACKQSNNHNSCVMSKSKRVRGPDGKYVTRATPSPNGTQSSTTLQQSSRVTPRRSGEAETEPIGSGSLHGTASCTRPNIVGESWYASYVMRGYRPGHASFHRPLEDHSNMMVQGIPREIQRPQNGADGASDLTHASSGRHTQDLSTLQSASGFNDLPPRDLIDSLVKGYFARFHPFCPILVRSTFLEALDSGTVSPTLLRSVLFVASIHCNMETIHLLGYSNRFKANSSLWSQAVSAFDADQTSDRTSMFTSSYLLHYWFGDPTAYRDSHWWLAASIRSAQCMGYHRSTRQTQMPASEKARWKRVWWCLYVRDRQISLSTGTPMVINDADHDVEELVPEDMPDESQETIRYLIGQLELNKKAAGLYFRHCSPLRLTLSQDASVRENALKDVRTTLAAWKDSQPMLSEPCGSNHHLVLTLKVCYNYYLINLSQRLQRQTPKAQMYQSSSFAEIVDAANTVFSLVDDSLLYWSPENFPMIYVSALFSAMIALAVDAVPPVERSDSEQLLRTIRPGLLALKQYEGVYILARWIKDFFMDFLLRRERGGPATREASPLENTLGATKSAVQPMGSAIGSRSANAADVNTGSNSVQTLTQGMAPETGLDALADLIAERTDSQQLGDPSHIDTAGAYWPSYLDYDSIGFPMPESAQYQALYFLAELGMTGTDAA</sequence>
<evidence type="ECO:0000256" key="1">
    <source>
        <dbReference type="ARBA" id="ARBA00022723"/>
    </source>
</evidence>
<comment type="caution">
    <text evidence="9">The sequence shown here is derived from an EMBL/GenBank/DDBJ whole genome shotgun (WGS) entry which is preliminary data.</text>
</comment>
<dbReference type="AlphaFoldDB" id="A0AA39GM69"/>
<dbReference type="InterPro" id="IPR052073">
    <property type="entry name" value="Amide_Lactam_Regulators"/>
</dbReference>
<proteinExistence type="predicted"/>
<dbReference type="CDD" id="cd00067">
    <property type="entry name" value="GAL4"/>
    <property type="match status" value="1"/>
</dbReference>
<dbReference type="SUPFAM" id="SSF57701">
    <property type="entry name" value="Zn2/Cys6 DNA-binding domain"/>
    <property type="match status" value="1"/>
</dbReference>
<evidence type="ECO:0000256" key="5">
    <source>
        <dbReference type="ARBA" id="ARBA00023163"/>
    </source>
</evidence>
<dbReference type="EMBL" id="JAPDFR010000002">
    <property type="protein sequence ID" value="KAK0389963.1"/>
    <property type="molecule type" value="Genomic_DNA"/>
</dbReference>
<feature type="region of interest" description="Disordered" evidence="7">
    <location>
        <begin position="170"/>
        <end position="194"/>
    </location>
</feature>
<dbReference type="GO" id="GO:0003677">
    <property type="term" value="F:DNA binding"/>
    <property type="evidence" value="ECO:0007669"/>
    <property type="project" value="UniProtKB-KW"/>
</dbReference>